<dbReference type="Gene3D" id="3.40.50.1000">
    <property type="entry name" value="HAD superfamily/HAD-like"/>
    <property type="match status" value="1"/>
</dbReference>
<dbReference type="EMBL" id="RDBE01000007">
    <property type="protein sequence ID" value="RLV49273.1"/>
    <property type="molecule type" value="Genomic_DNA"/>
</dbReference>
<dbReference type="PANTHER" id="PTHR43611:SF3">
    <property type="entry name" value="FLAVIN MONONUCLEOTIDE HYDROLASE 1, CHLOROPLATIC"/>
    <property type="match status" value="1"/>
</dbReference>
<dbReference type="NCBIfam" id="TIGR01509">
    <property type="entry name" value="HAD-SF-IA-v3"/>
    <property type="match status" value="1"/>
</dbReference>
<evidence type="ECO:0000313" key="2">
    <source>
        <dbReference type="Proteomes" id="UP000281708"/>
    </source>
</evidence>
<evidence type="ECO:0000313" key="1">
    <source>
        <dbReference type="EMBL" id="RLV49273.1"/>
    </source>
</evidence>
<accession>A0A3L8P348</accession>
<dbReference type="AlphaFoldDB" id="A0A3L8P348"/>
<dbReference type="Proteomes" id="UP000281708">
    <property type="component" value="Unassembled WGS sequence"/>
</dbReference>
<gene>
    <name evidence="1" type="ORF">D9V37_12055</name>
</gene>
<dbReference type="Pfam" id="PF00702">
    <property type="entry name" value="Hydrolase"/>
    <property type="match status" value="1"/>
</dbReference>
<reference evidence="1 2" key="1">
    <citation type="submission" date="2018-10" db="EMBL/GenBank/DDBJ databases">
        <title>Marmoricola sp. 4Q3S-7 whole genome shotgun sequence.</title>
        <authorList>
            <person name="Li F."/>
        </authorList>
    </citation>
    <scope>NUCLEOTIDE SEQUENCE [LARGE SCALE GENOMIC DNA]</scope>
    <source>
        <strain evidence="1 2">4Q3S-7</strain>
    </source>
</reference>
<comment type="caution">
    <text evidence="1">The sequence shown here is derived from an EMBL/GenBank/DDBJ whole genome shotgun (WGS) entry which is preliminary data.</text>
</comment>
<dbReference type="PRINTS" id="PR00413">
    <property type="entry name" value="HADHALOGNASE"/>
</dbReference>
<dbReference type="NCBIfam" id="TIGR01549">
    <property type="entry name" value="HAD-SF-IA-v1"/>
    <property type="match status" value="1"/>
</dbReference>
<sequence>MAVTPWLLVDYGEVISRPPERRIRDDLAARIGLEPQLLADRYWEHRAAFDAGLSSTEYWSAVADRELAQADVADLVAADRDSWAVLDPDMIDLLDELRADGVRLALLSNAPHWQADAFDELAWTSVFEQKFVSARLGLSKPDPAIFEHVLAELDVPAGDVTFVDDRQANVDGAASVGIRAIRFTGVADLRAALDFP</sequence>
<name>A0A3L8P348_9ACTN</name>
<dbReference type="InterPro" id="IPR036412">
    <property type="entry name" value="HAD-like_sf"/>
</dbReference>
<dbReference type="InterPro" id="IPR006439">
    <property type="entry name" value="HAD-SF_hydro_IA"/>
</dbReference>
<dbReference type="InterPro" id="IPR023214">
    <property type="entry name" value="HAD_sf"/>
</dbReference>
<organism evidence="1 2">
    <name type="scientific">Nocardioides mangrovicus</name>
    <dbReference type="NCBI Taxonomy" id="2478913"/>
    <lineage>
        <taxon>Bacteria</taxon>
        <taxon>Bacillati</taxon>
        <taxon>Actinomycetota</taxon>
        <taxon>Actinomycetes</taxon>
        <taxon>Propionibacteriales</taxon>
        <taxon>Nocardioidaceae</taxon>
        <taxon>Nocardioides</taxon>
    </lineage>
</organism>
<dbReference type="PANTHER" id="PTHR43611">
    <property type="entry name" value="ALPHA-D-GLUCOSE 1-PHOSPHATE PHOSPHATASE"/>
    <property type="match status" value="1"/>
</dbReference>
<proteinExistence type="predicted"/>
<protein>
    <submittedName>
        <fullName evidence="1">HAD family phosphatase</fullName>
    </submittedName>
</protein>
<dbReference type="SUPFAM" id="SSF56784">
    <property type="entry name" value="HAD-like"/>
    <property type="match status" value="1"/>
</dbReference>
<keyword evidence="2" id="KW-1185">Reference proteome</keyword>
<dbReference type="CDD" id="cd02603">
    <property type="entry name" value="HAD_sEH-N_like"/>
    <property type="match status" value="1"/>
</dbReference>